<keyword evidence="2" id="KW-1185">Reference proteome</keyword>
<evidence type="ECO:0000313" key="2">
    <source>
        <dbReference type="Proteomes" id="UP000016649"/>
    </source>
</evidence>
<organism evidence="1 2">
    <name type="scientific">Treponema lecithinolyticum ATCC 700332</name>
    <dbReference type="NCBI Taxonomy" id="1321815"/>
    <lineage>
        <taxon>Bacteria</taxon>
        <taxon>Pseudomonadati</taxon>
        <taxon>Spirochaetota</taxon>
        <taxon>Spirochaetia</taxon>
        <taxon>Spirochaetales</taxon>
        <taxon>Treponemataceae</taxon>
        <taxon>Treponema</taxon>
    </lineage>
</organism>
<accession>A0ABN0NXQ6</accession>
<evidence type="ECO:0000313" key="1">
    <source>
        <dbReference type="EMBL" id="ERJ92325.1"/>
    </source>
</evidence>
<reference evidence="1 2" key="1">
    <citation type="submission" date="2013-08" db="EMBL/GenBank/DDBJ databases">
        <authorList>
            <person name="Weinstock G."/>
            <person name="Sodergren E."/>
            <person name="Wylie T."/>
            <person name="Fulton L."/>
            <person name="Fulton R."/>
            <person name="Fronick C."/>
            <person name="O'Laughlin M."/>
            <person name="Godfrey J."/>
            <person name="Miner T."/>
            <person name="Herter B."/>
            <person name="Appelbaum E."/>
            <person name="Cordes M."/>
            <person name="Lek S."/>
            <person name="Wollam A."/>
            <person name="Pepin K.H."/>
            <person name="Palsikar V.B."/>
            <person name="Mitreva M."/>
            <person name="Wilson R.K."/>
        </authorList>
    </citation>
    <scope>NUCLEOTIDE SEQUENCE [LARGE SCALE GENOMIC DNA]</scope>
    <source>
        <strain evidence="1 2">ATCC 700332</strain>
    </source>
</reference>
<protein>
    <recommendedName>
        <fullName evidence="3">Radical SAM domain protein</fullName>
    </recommendedName>
</protein>
<comment type="caution">
    <text evidence="1">The sequence shown here is derived from an EMBL/GenBank/DDBJ whole genome shotgun (WGS) entry which is preliminary data.</text>
</comment>
<evidence type="ECO:0008006" key="3">
    <source>
        <dbReference type="Google" id="ProtNLM"/>
    </source>
</evidence>
<dbReference type="Proteomes" id="UP000016649">
    <property type="component" value="Unassembled WGS sequence"/>
</dbReference>
<gene>
    <name evidence="1" type="ORF">HMPREF9193_01485</name>
</gene>
<proteinExistence type="predicted"/>
<name>A0ABN0NXQ6_TRELE</name>
<dbReference type="EMBL" id="AWVH01000037">
    <property type="protein sequence ID" value="ERJ92325.1"/>
    <property type="molecule type" value="Genomic_DNA"/>
</dbReference>
<sequence>MNSFFSAYTFDYVKYKSQEYNIPIDEIFILLINLLGVEADVSCSRIRFNILLNSGIRTFLAVCVNTTDTPFSIKSNEVMFDERVIGRITDLEEDTCTNSYFRKNNTALTLNSNSRSTCVGCNFCGTYSLIPDDVYNLNGYSSLKRHLKDCITSINQNDFSGIDYVTIVTGCFPNEEAVVSHLMQLHKALESLNFSGTIGYLGFQLQSYNALSSLMKIIPSFDYIFTLECFERRDLLLRSNKNVPIDKVKNILKMAHSLGVNTRYTYIAGLDSYRVAIEKNKEMLPFVTDIPIIQIFQNYIKEHSALRHHDSLDFDYFMKLRKNLMKYFQERNLVFKAWENYRSLWYAEI</sequence>
<dbReference type="RefSeq" id="WP_021687687.1">
    <property type="nucleotide sequence ID" value="NZ_KI260569.1"/>
</dbReference>